<accession>A0A5C5VHV5</accession>
<dbReference type="PANTHER" id="PTHR30093">
    <property type="entry name" value="GENERAL SECRETION PATHWAY PROTEIN G"/>
    <property type="match status" value="1"/>
</dbReference>
<evidence type="ECO:0000259" key="2">
    <source>
        <dbReference type="Pfam" id="PF07596"/>
    </source>
</evidence>
<evidence type="ECO:0000313" key="4">
    <source>
        <dbReference type="Proteomes" id="UP000316714"/>
    </source>
</evidence>
<gene>
    <name evidence="3" type="ORF">KOR34_22090</name>
</gene>
<organism evidence="3 4">
    <name type="scientific">Posidoniimonas corsicana</name>
    <dbReference type="NCBI Taxonomy" id="1938618"/>
    <lineage>
        <taxon>Bacteria</taxon>
        <taxon>Pseudomonadati</taxon>
        <taxon>Planctomycetota</taxon>
        <taxon>Planctomycetia</taxon>
        <taxon>Pirellulales</taxon>
        <taxon>Lacipirellulaceae</taxon>
        <taxon>Posidoniimonas</taxon>
    </lineage>
</organism>
<dbReference type="Proteomes" id="UP000316714">
    <property type="component" value="Unassembled WGS sequence"/>
</dbReference>
<evidence type="ECO:0000313" key="3">
    <source>
        <dbReference type="EMBL" id="TWT37262.1"/>
    </source>
</evidence>
<keyword evidence="1" id="KW-1133">Transmembrane helix</keyword>
<comment type="caution">
    <text evidence="3">The sequence shown here is derived from an EMBL/GenBank/DDBJ whole genome shotgun (WGS) entry which is preliminary data.</text>
</comment>
<feature type="transmembrane region" description="Helical" evidence="1">
    <location>
        <begin position="7"/>
        <end position="39"/>
    </location>
</feature>
<dbReference type="PANTHER" id="PTHR30093:SF2">
    <property type="entry name" value="TYPE II SECRETION SYSTEM PROTEIN H"/>
    <property type="match status" value="1"/>
</dbReference>
<dbReference type="AlphaFoldDB" id="A0A5C5VHV5"/>
<dbReference type="RefSeq" id="WP_146564605.1">
    <property type="nucleotide sequence ID" value="NZ_SIHJ01000001.1"/>
</dbReference>
<keyword evidence="1" id="KW-0472">Membrane</keyword>
<protein>
    <recommendedName>
        <fullName evidence="2">DUF1559 domain-containing protein</fullName>
    </recommendedName>
</protein>
<feature type="domain" description="DUF1559" evidence="2">
    <location>
        <begin position="78"/>
        <end position="195"/>
    </location>
</feature>
<dbReference type="EMBL" id="SIHJ01000001">
    <property type="protein sequence ID" value="TWT37262.1"/>
    <property type="molecule type" value="Genomic_DNA"/>
</dbReference>
<dbReference type="Pfam" id="PF07596">
    <property type="entry name" value="SBP_bac_10"/>
    <property type="match status" value="1"/>
</dbReference>
<sequence>MKFSLTALLWLFALTAVGMGTFGAIGGLAVVALVVLTWVRSGWRATSGCLAFGAVGLTGFSMLAIVFSVADDALDREPCIHNNRRIMVAIHNYHDKHGALPPAWTVDADGRPLHSWRVLILPFVGEEELYQQFRLDEPWDSPHNQQLADQMPAVFRCQACEECRGAWGVPWDLPPRNCPSYHLVADPDAAFHRTSGATLAATTDRRNETIVLVESHERTKNWLEPDAYSLEEAVELLTSIDAVRHPNQTDCFWTTAYAGGRGYVSFLSGDYWNLGSMSEESARACLTAAGGEPRAGELLRIKAARAPSKHVVRWDRVALMLAFVTIALAPMWERRRSANTANEPQP</sequence>
<reference evidence="3 4" key="1">
    <citation type="submission" date="2019-02" db="EMBL/GenBank/DDBJ databases">
        <title>Deep-cultivation of Planctomycetes and their phenomic and genomic characterization uncovers novel biology.</title>
        <authorList>
            <person name="Wiegand S."/>
            <person name="Jogler M."/>
            <person name="Boedeker C."/>
            <person name="Pinto D."/>
            <person name="Vollmers J."/>
            <person name="Rivas-Marin E."/>
            <person name="Kohn T."/>
            <person name="Peeters S.H."/>
            <person name="Heuer A."/>
            <person name="Rast P."/>
            <person name="Oberbeckmann S."/>
            <person name="Bunk B."/>
            <person name="Jeske O."/>
            <person name="Meyerdierks A."/>
            <person name="Storesund J.E."/>
            <person name="Kallscheuer N."/>
            <person name="Luecker S."/>
            <person name="Lage O.M."/>
            <person name="Pohl T."/>
            <person name="Merkel B.J."/>
            <person name="Hornburger P."/>
            <person name="Mueller R.-W."/>
            <person name="Bruemmer F."/>
            <person name="Labrenz M."/>
            <person name="Spormann A.M."/>
            <person name="Op Den Camp H."/>
            <person name="Overmann J."/>
            <person name="Amann R."/>
            <person name="Jetten M.S.M."/>
            <person name="Mascher T."/>
            <person name="Medema M.H."/>
            <person name="Devos D.P."/>
            <person name="Kaster A.-K."/>
            <person name="Ovreas L."/>
            <person name="Rohde M."/>
            <person name="Galperin M.Y."/>
            <person name="Jogler C."/>
        </authorList>
    </citation>
    <scope>NUCLEOTIDE SEQUENCE [LARGE SCALE GENOMIC DNA]</scope>
    <source>
        <strain evidence="3 4">KOR34</strain>
    </source>
</reference>
<keyword evidence="1" id="KW-0812">Transmembrane</keyword>
<keyword evidence="4" id="KW-1185">Reference proteome</keyword>
<dbReference type="OrthoDB" id="285651at2"/>
<dbReference type="InterPro" id="IPR011453">
    <property type="entry name" value="DUF1559"/>
</dbReference>
<name>A0A5C5VHV5_9BACT</name>
<feature type="transmembrane region" description="Helical" evidence="1">
    <location>
        <begin position="45"/>
        <end position="67"/>
    </location>
</feature>
<evidence type="ECO:0000256" key="1">
    <source>
        <dbReference type="SAM" id="Phobius"/>
    </source>
</evidence>
<proteinExistence type="predicted"/>